<sequence length="454" mass="52370">MTIDIYAEARSRISSVGLPSQHQILNNVIETAEDSGRLRNYTFDLAQIRGLLGALESSQVLDAQAVADGKPPMLEKNLALTIKIQRQSFDRYLKRDHASPVLGFERRRRHSFSRRPPVALSAPLLLVSRFPDLRELDCPWLWERLLIPFKAPSLRHYTRQWAALLRDTRRQFGNAVEKLQGQIPASLTKARLWFWRASRVQEEDQGEPMPDFLWPLGEDPVSLGLCTLASHLEELDLRAFLTPEIFNPAVPWTRMRRLRVEFHPCQPDSGWYFAGPLGENPCAESPNNRGFWIQLEDYPSHASREEDAIVDDEFLTKRKDLDGSDREPDMFRTEPLTEEIESLLVAFAQALRHMPALEEAELFAYLTWKPSEKRKIDYGEDPPYDEGVHRWGLKYTPAEEGLKGLLEWQVGSWRPQAHVTKLFEELGGSDGLDIIWKPFEFLERRPEGDQDAYV</sequence>
<dbReference type="OrthoDB" id="5985073at2759"/>
<accession>A0A8H6JK16</accession>
<evidence type="ECO:0000313" key="1">
    <source>
        <dbReference type="EMBL" id="KAF6814101.1"/>
    </source>
</evidence>
<organism evidence="1 2">
    <name type="scientific">Colletotrichum musicola</name>
    <dbReference type="NCBI Taxonomy" id="2175873"/>
    <lineage>
        <taxon>Eukaryota</taxon>
        <taxon>Fungi</taxon>
        <taxon>Dikarya</taxon>
        <taxon>Ascomycota</taxon>
        <taxon>Pezizomycotina</taxon>
        <taxon>Sordariomycetes</taxon>
        <taxon>Hypocreomycetidae</taxon>
        <taxon>Glomerellales</taxon>
        <taxon>Glomerellaceae</taxon>
        <taxon>Colletotrichum</taxon>
        <taxon>Colletotrichum orchidearum species complex</taxon>
    </lineage>
</organism>
<proteinExistence type="predicted"/>
<evidence type="ECO:0000313" key="2">
    <source>
        <dbReference type="Proteomes" id="UP000639643"/>
    </source>
</evidence>
<dbReference type="Proteomes" id="UP000639643">
    <property type="component" value="Unassembled WGS sequence"/>
</dbReference>
<comment type="caution">
    <text evidence="1">The sequence shown here is derived from an EMBL/GenBank/DDBJ whole genome shotgun (WGS) entry which is preliminary data.</text>
</comment>
<protein>
    <submittedName>
        <fullName evidence="1">Uncharacterized protein</fullName>
    </submittedName>
</protein>
<name>A0A8H6JK16_9PEZI</name>
<dbReference type="AlphaFoldDB" id="A0A8H6JK16"/>
<reference evidence="1" key="1">
    <citation type="journal article" date="2020" name="Phytopathology">
        <title>Genome Sequence Resources of Colletotrichum truncatum, C. plurivorum, C. musicola, and C. sojae: Four Species Pathogenic to Soybean (Glycine max).</title>
        <authorList>
            <person name="Rogerio F."/>
            <person name="Boufleur T.R."/>
            <person name="Ciampi-Guillardi M."/>
            <person name="Sukno S.A."/>
            <person name="Thon M.R."/>
            <person name="Massola Junior N.S."/>
            <person name="Baroncelli R."/>
        </authorList>
    </citation>
    <scope>NUCLEOTIDE SEQUENCE</scope>
    <source>
        <strain evidence="1">LFN0074</strain>
    </source>
</reference>
<gene>
    <name evidence="1" type="ORF">CMUS01_12705</name>
</gene>
<dbReference type="EMBL" id="WIGM01000739">
    <property type="protein sequence ID" value="KAF6814101.1"/>
    <property type="molecule type" value="Genomic_DNA"/>
</dbReference>
<keyword evidence="2" id="KW-1185">Reference proteome</keyword>